<dbReference type="Pfam" id="PF11887">
    <property type="entry name" value="Mce4_CUP1"/>
    <property type="match status" value="1"/>
</dbReference>
<sequence>MTATPRPTPRPPAGPARARRLVAAAVALGLGAAALTGCSSARERADALRPSAVGAGQYTIEATFTDALNLPAGAAVKLDGVKVGKVVDIQPADYAARVTMAVDEDVEIPEGSDFRLRYTTALGEVYVEVSAAEGGGTPLADGAVVPVDATTVATTVEDALASASLLVNGGNLGQIQTIVSELNTALDGRVGATQNFIEQTDVFLAEALASTQEIDRVLDALAAASQTLDAREETINAALRDLRPAAQTLTENTDDLAALLESADALAITADDLVESTRDDLVLILDELGPVLDTILAAEDDLLPALDDLQTFSATIDSRTPTDYLNLYFKLRVTSVLNSPLPGLGDLLGGSTPNGG</sequence>
<dbReference type="PANTHER" id="PTHR33371:SF15">
    <property type="entry name" value="LIPOPROTEIN LPRN"/>
    <property type="match status" value="1"/>
</dbReference>
<feature type="domain" description="Mammalian cell entry C-terminal" evidence="2">
    <location>
        <begin position="137"/>
        <end position="293"/>
    </location>
</feature>
<dbReference type="RefSeq" id="WP_163771856.1">
    <property type="nucleotide sequence ID" value="NZ_JAAGXA010000005.1"/>
</dbReference>
<dbReference type="GO" id="GO:0005576">
    <property type="term" value="C:extracellular region"/>
    <property type="evidence" value="ECO:0007669"/>
    <property type="project" value="TreeGrafter"/>
</dbReference>
<dbReference type="InterPro" id="IPR005693">
    <property type="entry name" value="Mce"/>
</dbReference>
<comment type="caution">
    <text evidence="3">The sequence shown here is derived from an EMBL/GenBank/DDBJ whole genome shotgun (WGS) entry which is preliminary data.</text>
</comment>
<dbReference type="Proteomes" id="UP000468687">
    <property type="component" value="Unassembled WGS sequence"/>
</dbReference>
<organism evidence="3 4">
    <name type="scientific">Nocardioides zeae</name>
    <dbReference type="NCBI Taxonomy" id="1457234"/>
    <lineage>
        <taxon>Bacteria</taxon>
        <taxon>Bacillati</taxon>
        <taxon>Actinomycetota</taxon>
        <taxon>Actinomycetes</taxon>
        <taxon>Propionibacteriales</taxon>
        <taxon>Nocardioidaceae</taxon>
        <taxon>Nocardioides</taxon>
    </lineage>
</organism>
<dbReference type="InterPro" id="IPR052336">
    <property type="entry name" value="MlaD_Phospholipid_Transporter"/>
</dbReference>
<evidence type="ECO:0000259" key="1">
    <source>
        <dbReference type="Pfam" id="PF02470"/>
    </source>
</evidence>
<keyword evidence="4" id="KW-1185">Reference proteome</keyword>
<dbReference type="NCBIfam" id="TIGR00996">
    <property type="entry name" value="Mtu_fam_mce"/>
    <property type="match status" value="1"/>
</dbReference>
<dbReference type="Pfam" id="PF02470">
    <property type="entry name" value="MlaD"/>
    <property type="match status" value="1"/>
</dbReference>
<reference evidence="3 4" key="1">
    <citation type="journal article" date="2014" name="Int. J. Syst. Evol. Microbiol.">
        <title>Nocardioides zeae sp. nov., isolated from the stem of Zea mays.</title>
        <authorList>
            <person name="Glaeser S.P."/>
            <person name="McInroy J.A."/>
            <person name="Busse H.J."/>
            <person name="Kampfer P."/>
        </authorList>
    </citation>
    <scope>NUCLEOTIDE SEQUENCE [LARGE SCALE GENOMIC DNA]</scope>
    <source>
        <strain evidence="3 4">JCM 30728</strain>
    </source>
</reference>
<dbReference type="InterPro" id="IPR003399">
    <property type="entry name" value="Mce/MlaD"/>
</dbReference>
<dbReference type="AlphaFoldDB" id="A0A6P0HJ55"/>
<dbReference type="InterPro" id="IPR024516">
    <property type="entry name" value="Mce_C"/>
</dbReference>
<dbReference type="EMBL" id="JAAGXA010000005">
    <property type="protein sequence ID" value="NEN78300.1"/>
    <property type="molecule type" value="Genomic_DNA"/>
</dbReference>
<feature type="domain" description="Mce/MlaD" evidence="1">
    <location>
        <begin position="57"/>
        <end position="130"/>
    </location>
</feature>
<protein>
    <submittedName>
        <fullName evidence="3">MCE family protein</fullName>
    </submittedName>
</protein>
<name>A0A6P0HJ55_9ACTN</name>
<evidence type="ECO:0000313" key="3">
    <source>
        <dbReference type="EMBL" id="NEN78300.1"/>
    </source>
</evidence>
<gene>
    <name evidence="3" type="ORF">G3T38_08420</name>
</gene>
<proteinExistence type="predicted"/>
<evidence type="ECO:0000259" key="2">
    <source>
        <dbReference type="Pfam" id="PF11887"/>
    </source>
</evidence>
<evidence type="ECO:0000313" key="4">
    <source>
        <dbReference type="Proteomes" id="UP000468687"/>
    </source>
</evidence>
<accession>A0A6P0HJ55</accession>
<dbReference type="PANTHER" id="PTHR33371">
    <property type="entry name" value="INTERMEMBRANE PHOSPHOLIPID TRANSPORT SYSTEM BINDING PROTEIN MLAD-RELATED"/>
    <property type="match status" value="1"/>
</dbReference>